<dbReference type="OrthoDB" id="786317at2759"/>
<comment type="caution">
    <text evidence="1">The sequence shown here is derived from an EMBL/GenBank/DDBJ whole genome shotgun (WGS) entry which is preliminary data.</text>
</comment>
<name>A0A8J5SC58_ZIZPA</name>
<accession>A0A8J5SC58</accession>
<reference evidence="1" key="1">
    <citation type="journal article" date="2021" name="bioRxiv">
        <title>Whole Genome Assembly and Annotation of Northern Wild Rice, Zizania palustris L., Supports a Whole Genome Duplication in the Zizania Genus.</title>
        <authorList>
            <person name="Haas M."/>
            <person name="Kono T."/>
            <person name="Macchietto M."/>
            <person name="Millas R."/>
            <person name="McGilp L."/>
            <person name="Shao M."/>
            <person name="Duquette J."/>
            <person name="Hirsch C.N."/>
            <person name="Kimball J."/>
        </authorList>
    </citation>
    <scope>NUCLEOTIDE SEQUENCE</scope>
    <source>
        <tissue evidence="1">Fresh leaf tissue</tissue>
    </source>
</reference>
<sequence>MSGLFSGWTNASNVYEAVLQFAIMDQPSCDGAKVNNKSYVCGTGSKCINTSSGGYTYVCRYSQENPYILEGCEGYNPDHKKHCPTSSGSMIIPFPFGIKEVEDGTLTVSSLLNDDIRHGREVSDFGASRSVSLDETHVVTIVQATAAPAAMAAAVGEAAMADEPARATAVHRAAEAPATARLDLATAPAFTPDLEA</sequence>
<gene>
    <name evidence="1" type="ORF">GUJ93_ZPchr0002g26580</name>
</gene>
<keyword evidence="2" id="KW-1185">Reference proteome</keyword>
<reference evidence="1" key="2">
    <citation type="submission" date="2021-02" db="EMBL/GenBank/DDBJ databases">
        <authorList>
            <person name="Kimball J.A."/>
            <person name="Haas M.W."/>
            <person name="Macchietto M."/>
            <person name="Kono T."/>
            <person name="Duquette J."/>
            <person name="Shao M."/>
        </authorList>
    </citation>
    <scope>NUCLEOTIDE SEQUENCE</scope>
    <source>
        <tissue evidence="1">Fresh leaf tissue</tissue>
    </source>
</reference>
<dbReference type="AlphaFoldDB" id="A0A8J5SC58"/>
<evidence type="ECO:0000313" key="1">
    <source>
        <dbReference type="EMBL" id="KAG8060172.1"/>
    </source>
</evidence>
<dbReference type="Proteomes" id="UP000729402">
    <property type="component" value="Unassembled WGS sequence"/>
</dbReference>
<proteinExistence type="predicted"/>
<evidence type="ECO:0000313" key="2">
    <source>
        <dbReference type="Proteomes" id="UP000729402"/>
    </source>
</evidence>
<protein>
    <submittedName>
        <fullName evidence="1">Uncharacterized protein</fullName>
    </submittedName>
</protein>
<organism evidence="1 2">
    <name type="scientific">Zizania palustris</name>
    <name type="common">Northern wild rice</name>
    <dbReference type="NCBI Taxonomy" id="103762"/>
    <lineage>
        <taxon>Eukaryota</taxon>
        <taxon>Viridiplantae</taxon>
        <taxon>Streptophyta</taxon>
        <taxon>Embryophyta</taxon>
        <taxon>Tracheophyta</taxon>
        <taxon>Spermatophyta</taxon>
        <taxon>Magnoliopsida</taxon>
        <taxon>Liliopsida</taxon>
        <taxon>Poales</taxon>
        <taxon>Poaceae</taxon>
        <taxon>BOP clade</taxon>
        <taxon>Oryzoideae</taxon>
        <taxon>Oryzeae</taxon>
        <taxon>Zizaniinae</taxon>
        <taxon>Zizania</taxon>
    </lineage>
</organism>
<dbReference type="EMBL" id="JAAALK010000287">
    <property type="protein sequence ID" value="KAG8060172.1"/>
    <property type="molecule type" value="Genomic_DNA"/>
</dbReference>